<name>A0ABP7L6Z3_9SPHN</name>
<dbReference type="EMBL" id="BAABBM010000001">
    <property type="protein sequence ID" value="GAA3894310.1"/>
    <property type="molecule type" value="Genomic_DNA"/>
</dbReference>
<reference evidence="3" key="1">
    <citation type="journal article" date="2019" name="Int. J. Syst. Evol. Microbiol.">
        <title>The Global Catalogue of Microorganisms (GCM) 10K type strain sequencing project: providing services to taxonomists for standard genome sequencing and annotation.</title>
        <authorList>
            <consortium name="The Broad Institute Genomics Platform"/>
            <consortium name="The Broad Institute Genome Sequencing Center for Infectious Disease"/>
            <person name="Wu L."/>
            <person name="Ma J."/>
        </authorList>
    </citation>
    <scope>NUCLEOTIDE SEQUENCE [LARGE SCALE GENOMIC DNA]</scope>
    <source>
        <strain evidence="3">JCM 17543</strain>
    </source>
</reference>
<evidence type="ECO:0000313" key="3">
    <source>
        <dbReference type="Proteomes" id="UP001500827"/>
    </source>
</evidence>
<dbReference type="RefSeq" id="WP_344698760.1">
    <property type="nucleotide sequence ID" value="NZ_BAABBM010000001.1"/>
</dbReference>
<proteinExistence type="predicted"/>
<dbReference type="InterPro" id="IPR018035">
    <property type="entry name" value="Flagellar_FliH/T3SS_HrpE"/>
</dbReference>
<gene>
    <name evidence="2" type="ORF">GCM10022276_11860</name>
</gene>
<feature type="domain" description="Flagellar assembly protein FliH/Type III secretion system HrpE" evidence="1">
    <location>
        <begin position="72"/>
        <end position="177"/>
    </location>
</feature>
<evidence type="ECO:0000259" key="1">
    <source>
        <dbReference type="Pfam" id="PF02108"/>
    </source>
</evidence>
<keyword evidence="3" id="KW-1185">Reference proteome</keyword>
<sequence>MSEFQAVRLAEARPLAGFRPLLRHTAASAAVAALPAASADDSFALGYQQGLADAEQLFAGEREQFATLVAACEALQPGPSEELALLIAETVERLVRLTAGELAVDTNLLLMRARRAAGLIAEAERAATLRLHPEDLALLDPSVLPLPVVADPNLSRGSLRIEDSTGWVEDGVATHLEALREQLGLEGLAQ</sequence>
<dbReference type="Pfam" id="PF02108">
    <property type="entry name" value="FliH"/>
    <property type="match status" value="1"/>
</dbReference>
<accession>A0ABP7L6Z3</accession>
<evidence type="ECO:0000313" key="2">
    <source>
        <dbReference type="EMBL" id="GAA3894310.1"/>
    </source>
</evidence>
<organism evidence="2 3">
    <name type="scientific">Sphingomonas limnosediminicola</name>
    <dbReference type="NCBI Taxonomy" id="940133"/>
    <lineage>
        <taxon>Bacteria</taxon>
        <taxon>Pseudomonadati</taxon>
        <taxon>Pseudomonadota</taxon>
        <taxon>Alphaproteobacteria</taxon>
        <taxon>Sphingomonadales</taxon>
        <taxon>Sphingomonadaceae</taxon>
        <taxon>Sphingomonas</taxon>
    </lineage>
</organism>
<protein>
    <recommendedName>
        <fullName evidence="1">Flagellar assembly protein FliH/Type III secretion system HrpE domain-containing protein</fullName>
    </recommendedName>
</protein>
<comment type="caution">
    <text evidence="2">The sequence shown here is derived from an EMBL/GenBank/DDBJ whole genome shotgun (WGS) entry which is preliminary data.</text>
</comment>
<dbReference type="Proteomes" id="UP001500827">
    <property type="component" value="Unassembled WGS sequence"/>
</dbReference>